<keyword evidence="1" id="KW-0472">Membrane</keyword>
<feature type="transmembrane region" description="Helical" evidence="1">
    <location>
        <begin position="24"/>
        <end position="42"/>
    </location>
</feature>
<accession>C7Z020</accession>
<dbReference type="RefSeq" id="XP_003048422.1">
    <property type="nucleotide sequence ID" value="XM_003048376.1"/>
</dbReference>
<name>C7Z020_FUSV7</name>
<dbReference type="InParanoid" id="C7Z020"/>
<reference evidence="2 3" key="1">
    <citation type="journal article" date="2009" name="PLoS Genet.">
        <title>The genome of Nectria haematococca: contribution of supernumerary chromosomes to gene expansion.</title>
        <authorList>
            <person name="Coleman J.J."/>
            <person name="Rounsley S.D."/>
            <person name="Rodriguez-Carres M."/>
            <person name="Kuo A."/>
            <person name="Wasmann C.C."/>
            <person name="Grimwood J."/>
            <person name="Schmutz J."/>
            <person name="Taga M."/>
            <person name="White G.J."/>
            <person name="Zhou S."/>
            <person name="Schwartz D.C."/>
            <person name="Freitag M."/>
            <person name="Ma L.J."/>
            <person name="Danchin E.G."/>
            <person name="Henrissat B."/>
            <person name="Coutinho P.M."/>
            <person name="Nelson D.R."/>
            <person name="Straney D."/>
            <person name="Napoli C.A."/>
            <person name="Barker B.M."/>
            <person name="Gribskov M."/>
            <person name="Rep M."/>
            <person name="Kroken S."/>
            <person name="Molnar I."/>
            <person name="Rensing C."/>
            <person name="Kennell J.C."/>
            <person name="Zamora J."/>
            <person name="Farman M.L."/>
            <person name="Selker E.U."/>
            <person name="Salamov A."/>
            <person name="Shapiro H."/>
            <person name="Pangilinan J."/>
            <person name="Lindquist E."/>
            <person name="Lamers C."/>
            <person name="Grigoriev I.V."/>
            <person name="Geiser D.M."/>
            <person name="Covert S.F."/>
            <person name="Temporini E."/>
            <person name="Vanetten H.D."/>
        </authorList>
    </citation>
    <scope>NUCLEOTIDE SEQUENCE [LARGE SCALE GENOMIC DNA]</scope>
    <source>
        <strain evidence="3">ATCC MYA-4622 / CBS 123669 / FGSC 9596 / NRRL 45880 / 77-13-4</strain>
    </source>
</reference>
<protein>
    <submittedName>
        <fullName evidence="2">Uncharacterized protein</fullName>
    </submittedName>
</protein>
<dbReference type="HOGENOM" id="CLU_049634_0_0_1"/>
<evidence type="ECO:0000313" key="2">
    <source>
        <dbReference type="EMBL" id="EEU42709.1"/>
    </source>
</evidence>
<dbReference type="KEGG" id="nhe:NECHADRAFT_84221"/>
<dbReference type="VEuPathDB" id="FungiDB:NECHADRAFT_84221"/>
<dbReference type="GeneID" id="9667685"/>
<dbReference type="Proteomes" id="UP000005206">
    <property type="component" value="Chromosome 8"/>
</dbReference>
<evidence type="ECO:0000313" key="3">
    <source>
        <dbReference type="Proteomes" id="UP000005206"/>
    </source>
</evidence>
<dbReference type="OrthoDB" id="5237031at2759"/>
<keyword evidence="1" id="KW-0812">Transmembrane</keyword>
<dbReference type="OMA" id="RTHIVIG"/>
<dbReference type="eggNOG" id="ENOG502SY0D">
    <property type="taxonomic scope" value="Eukaryota"/>
</dbReference>
<keyword evidence="1" id="KW-1133">Transmembrane helix</keyword>
<evidence type="ECO:0000256" key="1">
    <source>
        <dbReference type="SAM" id="Phobius"/>
    </source>
</evidence>
<gene>
    <name evidence="2" type="ORF">NECHADRAFT_84221</name>
</gene>
<dbReference type="EMBL" id="GG698904">
    <property type="protein sequence ID" value="EEU42709.1"/>
    <property type="molecule type" value="Genomic_DNA"/>
</dbReference>
<sequence>MSGGRADQFQHAHLLKTCHGSSSAWFYLLITLALPHLPFATIRGGLLHQTMTSYTAQDLILEHPSNPIHNPLYLTDSDKRWARNYKPIVNLTCRTMVANDGITYANFDDAFLPLYEDDNLRLSQPAESPNSRKWRFETEADCENWFNTEIVNVVLSAWNRYPSILQSSHNKPVSEENIPENIDSIFTFKFEGAKRVLAIGEIKRNLIKPNLWQRGTPSSSASQKKLSQELRGYAHKYQCPQVFCFDGAILLLLQFRAEKADDLEKESCPIDCWVLPMQQSACPLRLAFYRLLSQGWRRCQGELAEPFTIGGLAPYSREFFNGLPVWKHEGRKTRAHPLGYQRSVHAATGALIWIQENEDEAEWETGAFWEQVES</sequence>
<dbReference type="AlphaFoldDB" id="C7Z020"/>
<organism evidence="2 3">
    <name type="scientific">Fusarium vanettenii (strain ATCC MYA-4622 / CBS 123669 / FGSC 9596 / NRRL 45880 / 77-13-4)</name>
    <name type="common">Fusarium solani subsp. pisi</name>
    <dbReference type="NCBI Taxonomy" id="660122"/>
    <lineage>
        <taxon>Eukaryota</taxon>
        <taxon>Fungi</taxon>
        <taxon>Dikarya</taxon>
        <taxon>Ascomycota</taxon>
        <taxon>Pezizomycotina</taxon>
        <taxon>Sordariomycetes</taxon>
        <taxon>Hypocreomycetidae</taxon>
        <taxon>Hypocreales</taxon>
        <taxon>Nectriaceae</taxon>
        <taxon>Fusarium</taxon>
        <taxon>Fusarium solani species complex</taxon>
        <taxon>Fusarium vanettenii</taxon>
    </lineage>
</organism>
<proteinExistence type="predicted"/>
<keyword evidence="3" id="KW-1185">Reference proteome</keyword>